<comment type="caution">
    <text evidence="7">Lacks conserved residue(s) required for the propagation of feature annotation.</text>
</comment>
<evidence type="ECO:0000256" key="7">
    <source>
        <dbReference type="RuleBase" id="RU362048"/>
    </source>
</evidence>
<dbReference type="PANTHER" id="PTHR33508">
    <property type="entry name" value="UPF0056 MEMBRANE PROTEIN YHCE"/>
    <property type="match status" value="1"/>
</dbReference>
<keyword evidence="4 7" id="KW-0812">Transmembrane</keyword>
<feature type="transmembrane region" description="Helical" evidence="7">
    <location>
        <begin position="139"/>
        <end position="157"/>
    </location>
</feature>
<dbReference type="EMBL" id="FN597254">
    <property type="protein sequence ID" value="CBI12967.1"/>
    <property type="molecule type" value="Genomic_DNA"/>
</dbReference>
<accession>A0AA36JWJ2</accession>
<dbReference type="RefSeq" id="WP_012961522.1">
    <property type="nucleotide sequence ID" value="NC_013798.1"/>
</dbReference>
<keyword evidence="3" id="KW-1003">Cell membrane</keyword>
<sequence>MKEFGLMFMAFFAIMNPLSNLPAYMALVADDNDRISHKIATKSLLIAFVVITFFVMTGHLIFNLFGITLSSLRIAGGILVAIIGYRMLNGVHAPSAKGMESQPSDPMEVAISPLAVPLLAGPGTIATAINLSHGNIKKQVMTILAFGLLCLLTYFILREAKRISSALGKSGMSIITKMMGLILTTIGIQMLVTGIQLTFHLS</sequence>
<evidence type="ECO:0000256" key="5">
    <source>
        <dbReference type="ARBA" id="ARBA00022989"/>
    </source>
</evidence>
<comment type="subcellular location">
    <subcellularLocation>
        <location evidence="1 7">Cell membrane</location>
        <topology evidence="1 7">Multi-pass membrane protein</topology>
    </subcellularLocation>
</comment>
<dbReference type="Proteomes" id="UP000001517">
    <property type="component" value="Chromosome"/>
</dbReference>
<dbReference type="Pfam" id="PF01914">
    <property type="entry name" value="MarC"/>
    <property type="match status" value="1"/>
</dbReference>
<keyword evidence="6 7" id="KW-0472">Membrane</keyword>
<organism evidence="8 9">
    <name type="scientific">Streptococcus gallolyticus (strain UCN34)</name>
    <dbReference type="NCBI Taxonomy" id="637909"/>
    <lineage>
        <taxon>Bacteria</taxon>
        <taxon>Bacillati</taxon>
        <taxon>Bacillota</taxon>
        <taxon>Bacilli</taxon>
        <taxon>Lactobacillales</taxon>
        <taxon>Streptococcaceae</taxon>
        <taxon>Streptococcus</taxon>
    </lineage>
</organism>
<evidence type="ECO:0000313" key="9">
    <source>
        <dbReference type="Proteomes" id="UP000001517"/>
    </source>
</evidence>
<proteinExistence type="inferred from homology"/>
<dbReference type="KEGG" id="sga:GALLO_0475"/>
<dbReference type="PANTHER" id="PTHR33508:SF1">
    <property type="entry name" value="UPF0056 MEMBRANE PROTEIN YHCE"/>
    <property type="match status" value="1"/>
</dbReference>
<keyword evidence="5 7" id="KW-1133">Transmembrane helix</keyword>
<evidence type="ECO:0000256" key="2">
    <source>
        <dbReference type="ARBA" id="ARBA00009784"/>
    </source>
</evidence>
<evidence type="ECO:0000256" key="4">
    <source>
        <dbReference type="ARBA" id="ARBA00022692"/>
    </source>
</evidence>
<dbReference type="GO" id="GO:0005886">
    <property type="term" value="C:plasma membrane"/>
    <property type="evidence" value="ECO:0007669"/>
    <property type="project" value="UniProtKB-SubCell"/>
</dbReference>
<evidence type="ECO:0000256" key="6">
    <source>
        <dbReference type="ARBA" id="ARBA00023136"/>
    </source>
</evidence>
<feature type="transmembrane region" description="Helical" evidence="7">
    <location>
        <begin position="67"/>
        <end position="88"/>
    </location>
</feature>
<protein>
    <recommendedName>
        <fullName evidence="7">UPF0056 membrane protein</fullName>
    </recommendedName>
</protein>
<dbReference type="InterPro" id="IPR002771">
    <property type="entry name" value="Multi_antbiot-R_MarC"/>
</dbReference>
<evidence type="ECO:0000313" key="8">
    <source>
        <dbReference type="EMBL" id="CBI12967.1"/>
    </source>
</evidence>
<evidence type="ECO:0000256" key="3">
    <source>
        <dbReference type="ARBA" id="ARBA00022475"/>
    </source>
</evidence>
<name>A0AA36JWJ2_STRG3</name>
<dbReference type="AlphaFoldDB" id="A0AA36JWJ2"/>
<gene>
    <name evidence="8" type="ordered locus">GALLO_0475</name>
</gene>
<comment type="similarity">
    <text evidence="2 7">Belongs to the UPF0056 (MarC) family.</text>
</comment>
<feature type="transmembrane region" description="Helical" evidence="7">
    <location>
        <begin position="39"/>
        <end position="61"/>
    </location>
</feature>
<feature type="transmembrane region" description="Helical" evidence="7">
    <location>
        <begin position="178"/>
        <end position="199"/>
    </location>
</feature>
<feature type="transmembrane region" description="Helical" evidence="7">
    <location>
        <begin position="6"/>
        <end position="27"/>
    </location>
</feature>
<evidence type="ECO:0000256" key="1">
    <source>
        <dbReference type="ARBA" id="ARBA00004651"/>
    </source>
</evidence>
<reference evidence="8 9" key="1">
    <citation type="journal article" date="2010" name="J. Bacteriol.">
        <title>Genome sequence of Streptococcus gallolyticus: insights into its adaptation to the bovine rumen and its ability to cause endocarditis.</title>
        <authorList>
            <person name="Rusniok C."/>
            <person name="Couve E."/>
            <person name="Da Cunha V."/>
            <person name="El Gana R."/>
            <person name="Zidane N."/>
            <person name="Bouchier C."/>
            <person name="Poyart C."/>
            <person name="Leclercq R."/>
            <person name="Trieu-Cuot P."/>
            <person name="Glaser P."/>
        </authorList>
    </citation>
    <scope>NUCLEOTIDE SEQUENCE [LARGE SCALE GENOMIC DNA]</scope>
    <source>
        <strain evidence="8 9">UCN34</strain>
    </source>
</reference>
<dbReference type="NCBIfam" id="TIGR00427">
    <property type="entry name" value="NAAT family transporter"/>
    <property type="match status" value="1"/>
</dbReference>